<dbReference type="EMBL" id="JAKXMK010000061">
    <property type="protein sequence ID" value="MCH6172243.1"/>
    <property type="molecule type" value="Genomic_DNA"/>
</dbReference>
<gene>
    <name evidence="3" type="ORF">MMF94_41760</name>
</gene>
<accession>A0ABS9TV23</accession>
<comment type="caution">
    <text evidence="3">The sequence shown here is derived from an EMBL/GenBank/DDBJ whole genome shotgun (WGS) entry which is preliminary data.</text>
</comment>
<keyword evidence="2" id="KW-1133">Transmembrane helix</keyword>
<evidence type="ECO:0000313" key="4">
    <source>
        <dbReference type="Proteomes" id="UP001299970"/>
    </source>
</evidence>
<keyword evidence="2" id="KW-0472">Membrane</keyword>
<organism evidence="3 4">
    <name type="scientific">Pseudonocardia alaniniphila</name>
    <dbReference type="NCBI Taxonomy" id="75291"/>
    <lineage>
        <taxon>Bacteria</taxon>
        <taxon>Bacillati</taxon>
        <taxon>Actinomycetota</taxon>
        <taxon>Actinomycetes</taxon>
        <taxon>Pseudonocardiales</taxon>
        <taxon>Pseudonocardiaceae</taxon>
        <taxon>Pseudonocardia</taxon>
    </lineage>
</organism>
<keyword evidence="4" id="KW-1185">Reference proteome</keyword>
<evidence type="ECO:0000313" key="3">
    <source>
        <dbReference type="EMBL" id="MCH6172243.1"/>
    </source>
</evidence>
<keyword evidence="2" id="KW-0812">Transmembrane</keyword>
<dbReference type="Pfam" id="PF11239">
    <property type="entry name" value="DUF3040"/>
    <property type="match status" value="1"/>
</dbReference>
<dbReference type="Proteomes" id="UP001299970">
    <property type="component" value="Unassembled WGS sequence"/>
</dbReference>
<dbReference type="RefSeq" id="WP_241043048.1">
    <property type="nucleotide sequence ID" value="NZ_BAAAJF010000070.1"/>
</dbReference>
<sequence>MLPERHHGRPLTGTEQKRLDELARRLSDDDPQLAAALQRGRAESPPSPSRPLASRKAVAVAALLVVLATVLGGVVGAGAILLVLGITVGVKALVRRARS</sequence>
<proteinExistence type="predicted"/>
<protein>
    <submittedName>
        <fullName evidence="3">DUF3040 domain-containing protein</fullName>
    </submittedName>
</protein>
<dbReference type="InterPro" id="IPR021401">
    <property type="entry name" value="DUF3040"/>
</dbReference>
<evidence type="ECO:0000256" key="2">
    <source>
        <dbReference type="SAM" id="Phobius"/>
    </source>
</evidence>
<reference evidence="3 4" key="1">
    <citation type="submission" date="2022-03" db="EMBL/GenBank/DDBJ databases">
        <title>Pseudonocardia alaer sp. nov., a novel actinomycete isolated from reed forest soil.</title>
        <authorList>
            <person name="Wang L."/>
        </authorList>
    </citation>
    <scope>NUCLEOTIDE SEQUENCE [LARGE SCALE GENOMIC DNA]</scope>
    <source>
        <strain evidence="3 4">Y-16303</strain>
    </source>
</reference>
<feature type="transmembrane region" description="Helical" evidence="2">
    <location>
        <begin position="57"/>
        <end position="90"/>
    </location>
</feature>
<feature type="region of interest" description="Disordered" evidence="1">
    <location>
        <begin position="33"/>
        <end position="52"/>
    </location>
</feature>
<evidence type="ECO:0000256" key="1">
    <source>
        <dbReference type="SAM" id="MobiDB-lite"/>
    </source>
</evidence>
<name>A0ABS9TV23_9PSEU</name>